<dbReference type="EMBL" id="JBHSWD010000001">
    <property type="protein sequence ID" value="MFC6592406.1"/>
    <property type="molecule type" value="Genomic_DNA"/>
</dbReference>
<protein>
    <recommendedName>
        <fullName evidence="4">Mu-like prophage FluMu N-terminal domain-containing protein</fullName>
    </recommendedName>
</protein>
<reference evidence="3" key="1">
    <citation type="journal article" date="2019" name="Int. J. Syst. Evol. Microbiol.">
        <title>The Global Catalogue of Microorganisms (GCM) 10K type strain sequencing project: providing services to taxonomists for standard genome sequencing and annotation.</title>
        <authorList>
            <consortium name="The Broad Institute Genomics Platform"/>
            <consortium name="The Broad Institute Genome Sequencing Center for Infectious Disease"/>
            <person name="Wu L."/>
            <person name="Ma J."/>
        </authorList>
    </citation>
    <scope>NUCLEOTIDE SEQUENCE [LARGE SCALE GENOMIC DNA]</scope>
    <source>
        <strain evidence="3">CGMCC 1.15772</strain>
    </source>
</reference>
<sequence>MFLRKTPDGKTEKLDANGKPVTVQTEAKAEAKKAQDDLPTLKTGDLPHNIGGAAKLKEADITTYEALREKSTAELVALGLTGEQAEKALATANKPE</sequence>
<evidence type="ECO:0008006" key="4">
    <source>
        <dbReference type="Google" id="ProtNLM"/>
    </source>
</evidence>
<evidence type="ECO:0000313" key="3">
    <source>
        <dbReference type="Proteomes" id="UP001596297"/>
    </source>
</evidence>
<feature type="compositionally biased region" description="Basic and acidic residues" evidence="1">
    <location>
        <begin position="1"/>
        <end position="16"/>
    </location>
</feature>
<comment type="caution">
    <text evidence="2">The sequence shown here is derived from an EMBL/GenBank/DDBJ whole genome shotgun (WGS) entry which is preliminary data.</text>
</comment>
<accession>A0ABW1YDM3</accession>
<name>A0ABW1YDM3_9DEIO</name>
<keyword evidence="3" id="KW-1185">Reference proteome</keyword>
<dbReference type="Proteomes" id="UP001596297">
    <property type="component" value="Unassembled WGS sequence"/>
</dbReference>
<proteinExistence type="predicted"/>
<evidence type="ECO:0000313" key="2">
    <source>
        <dbReference type="EMBL" id="MFC6592406.1"/>
    </source>
</evidence>
<dbReference type="RefSeq" id="WP_380083432.1">
    <property type="nucleotide sequence ID" value="NZ_JBHSWD010000001.1"/>
</dbReference>
<gene>
    <name evidence="2" type="ORF">ACFP81_10645</name>
</gene>
<feature type="compositionally biased region" description="Basic and acidic residues" evidence="1">
    <location>
        <begin position="27"/>
        <end position="36"/>
    </location>
</feature>
<evidence type="ECO:0000256" key="1">
    <source>
        <dbReference type="SAM" id="MobiDB-lite"/>
    </source>
</evidence>
<feature type="region of interest" description="Disordered" evidence="1">
    <location>
        <begin position="1"/>
        <end position="49"/>
    </location>
</feature>
<organism evidence="2 3">
    <name type="scientific">Deinococcus lacus</name>
    <dbReference type="NCBI Taxonomy" id="392561"/>
    <lineage>
        <taxon>Bacteria</taxon>
        <taxon>Thermotogati</taxon>
        <taxon>Deinococcota</taxon>
        <taxon>Deinococci</taxon>
        <taxon>Deinococcales</taxon>
        <taxon>Deinococcaceae</taxon>
        <taxon>Deinococcus</taxon>
    </lineage>
</organism>